<dbReference type="SMART" id="SM00448">
    <property type="entry name" value="REC"/>
    <property type="match status" value="1"/>
</dbReference>
<reference evidence="5" key="1">
    <citation type="submission" date="2021-01" db="EMBL/GenBank/DDBJ databases">
        <authorList>
            <person name="Corre E."/>
            <person name="Pelletier E."/>
            <person name="Niang G."/>
            <person name="Scheremetjew M."/>
            <person name="Finn R."/>
            <person name="Kale V."/>
            <person name="Holt S."/>
            <person name="Cochrane G."/>
            <person name="Meng A."/>
            <person name="Brown T."/>
            <person name="Cohen L."/>
        </authorList>
    </citation>
    <scope>NUCLEOTIDE SEQUENCE</scope>
    <source>
        <strain evidence="5">RCC733</strain>
    </source>
</reference>
<dbReference type="PANTHER" id="PTHR43874:SF7">
    <property type="entry name" value="TWO-COMPONENT RESPONSE REGULATOR ARR10"/>
    <property type="match status" value="1"/>
</dbReference>
<accession>A0A7S2FDJ6</accession>
<evidence type="ECO:0000259" key="4">
    <source>
        <dbReference type="PROSITE" id="PS50110"/>
    </source>
</evidence>
<dbReference type="InterPro" id="IPR011006">
    <property type="entry name" value="CheY-like_superfamily"/>
</dbReference>
<dbReference type="GO" id="GO:0000160">
    <property type="term" value="P:phosphorelay signal transduction system"/>
    <property type="evidence" value="ECO:0007669"/>
    <property type="project" value="UniProtKB-KW"/>
</dbReference>
<dbReference type="PANTHER" id="PTHR43874">
    <property type="entry name" value="TWO-COMPONENT RESPONSE REGULATOR"/>
    <property type="match status" value="1"/>
</dbReference>
<feature type="modified residue" description="4-aspartylphosphate" evidence="2">
    <location>
        <position position="121"/>
    </location>
</feature>
<dbReference type="CDD" id="cd17584">
    <property type="entry name" value="REC_typeB_ARR-like"/>
    <property type="match status" value="1"/>
</dbReference>
<feature type="compositionally biased region" description="Gly residues" evidence="3">
    <location>
        <begin position="20"/>
        <end position="30"/>
    </location>
</feature>
<organism evidence="5">
    <name type="scientific">Pycnococcus provasolii</name>
    <dbReference type="NCBI Taxonomy" id="41880"/>
    <lineage>
        <taxon>Eukaryota</taxon>
        <taxon>Viridiplantae</taxon>
        <taxon>Chlorophyta</taxon>
        <taxon>Pseudoscourfieldiophyceae</taxon>
        <taxon>Pseudoscourfieldiales</taxon>
        <taxon>Pycnococcaceae</taxon>
        <taxon>Pycnococcus</taxon>
    </lineage>
</organism>
<feature type="compositionally biased region" description="Gly residues" evidence="3">
    <location>
        <begin position="39"/>
        <end position="50"/>
    </location>
</feature>
<dbReference type="Pfam" id="PF00072">
    <property type="entry name" value="Response_reg"/>
    <property type="match status" value="1"/>
</dbReference>
<dbReference type="PROSITE" id="PS50110">
    <property type="entry name" value="RESPONSE_REGULATORY"/>
    <property type="match status" value="1"/>
</dbReference>
<protein>
    <recommendedName>
        <fullName evidence="4">Response regulatory domain-containing protein</fullName>
    </recommendedName>
</protein>
<feature type="domain" description="Response regulatory" evidence="4">
    <location>
        <begin position="70"/>
        <end position="188"/>
    </location>
</feature>
<evidence type="ECO:0000313" key="5">
    <source>
        <dbReference type="EMBL" id="CAD9389399.1"/>
    </source>
</evidence>
<dbReference type="SUPFAM" id="SSF52172">
    <property type="entry name" value="CheY-like"/>
    <property type="match status" value="1"/>
</dbReference>
<sequence length="251" mass="27284">MATPASTDNMDTDAAAAKLPGGGDAPGTGPAGTQPMGSAGEGGSGLGTSGIAGLGPLKDLEQGVKPSDIHVLLVDDEKVSRLVVAKQLTRAGYTVTLAENGAQALEFLRKHPDRYSLILSDVMMPEVNGLELLKAVRSERALASIPMVMMSSHEQAALVFECVRRGAEDYVLKPISTKEVLYLWQHVYRRQFAWKRLSGAEDEEDDEDPNDGSVYTVDEMKAHCLRQIERYQKVLKVIEQYPEAFPTVHDS</sequence>
<feature type="region of interest" description="Disordered" evidence="3">
    <location>
        <begin position="1"/>
        <end position="50"/>
    </location>
</feature>
<evidence type="ECO:0000256" key="2">
    <source>
        <dbReference type="PROSITE-ProRule" id="PRU00169"/>
    </source>
</evidence>
<evidence type="ECO:0000256" key="3">
    <source>
        <dbReference type="SAM" id="MobiDB-lite"/>
    </source>
</evidence>
<dbReference type="Gene3D" id="3.40.50.2300">
    <property type="match status" value="1"/>
</dbReference>
<name>A0A7S2FDJ6_9CHLO</name>
<evidence type="ECO:0000256" key="1">
    <source>
        <dbReference type="ARBA" id="ARBA00023012"/>
    </source>
</evidence>
<proteinExistence type="predicted"/>
<dbReference type="EMBL" id="HBGR01010977">
    <property type="protein sequence ID" value="CAD9389399.1"/>
    <property type="molecule type" value="Transcribed_RNA"/>
</dbReference>
<dbReference type="GO" id="GO:0009736">
    <property type="term" value="P:cytokinin-activated signaling pathway"/>
    <property type="evidence" value="ECO:0007669"/>
    <property type="project" value="InterPro"/>
</dbReference>
<gene>
    <name evidence="5" type="ORF">PPRO1471_LOCUS7290</name>
</gene>
<keyword evidence="2" id="KW-0597">Phosphoprotein</keyword>
<keyword evidence="1" id="KW-0902">Two-component regulatory system</keyword>
<dbReference type="AlphaFoldDB" id="A0A7S2FDJ6"/>
<dbReference type="InterPro" id="IPR045279">
    <property type="entry name" value="ARR-like"/>
</dbReference>
<dbReference type="InterPro" id="IPR001789">
    <property type="entry name" value="Sig_transdc_resp-reg_receiver"/>
</dbReference>